<dbReference type="SMART" id="SM00864">
    <property type="entry name" value="Tubulin"/>
    <property type="match status" value="1"/>
</dbReference>
<dbReference type="SUPFAM" id="SSF52490">
    <property type="entry name" value="Tubulin nucleotide-binding domain-like"/>
    <property type="match status" value="1"/>
</dbReference>
<dbReference type="FunFam" id="3.30.1330.20:FF:000022">
    <property type="entry name" value="Tubulin alpha chain"/>
    <property type="match status" value="1"/>
</dbReference>
<dbReference type="OrthoDB" id="5803208at2759"/>
<dbReference type="GO" id="GO:0005525">
    <property type="term" value="F:GTP binding"/>
    <property type="evidence" value="ECO:0007669"/>
    <property type="project" value="UniProtKB-KW"/>
</dbReference>
<sequence>MVDHVLEKIRKLADNCTGLQGFVMFHSFGDGTGSGFTSLLMERLSIDYGNKYKLQFSIYPAPQISAAVVEPYNAILTTQSSLGHTDCAFMVDNEVIYDICRRKLDILRPTYTNLNRLIAQNVNSITASLRFHGALNVDLTELQTNLVPCPRIHFPMVNYVPIISAEKTYHEQLSVAEVTNSCFEPTNQMVRCDPWHRQGIVVPKDVNAPIAAIKSKRTIQFFDCCPNGFKVGINYKPTTVVPGDDLAKVQRALCLMSNTTVIAEACSRLDHKGRYGRRRIIKAREDLAALVKDYEEVGIDSTDADEEE</sequence>
<dbReference type="GO" id="GO:0005200">
    <property type="term" value="F:structural constituent of cytoskeleton"/>
    <property type="evidence" value="ECO:0007669"/>
    <property type="project" value="InterPro"/>
</dbReference>
<dbReference type="InterPro" id="IPR036525">
    <property type="entry name" value="Tubulin/FtsZ_GTPase_sf"/>
</dbReference>
<keyword evidence="5" id="KW-0342">GTP-binding</keyword>
<dbReference type="GO" id="GO:0007017">
    <property type="term" value="P:microtubule-based process"/>
    <property type="evidence" value="ECO:0007669"/>
    <property type="project" value="InterPro"/>
</dbReference>
<evidence type="ECO:0000256" key="6">
    <source>
        <dbReference type="ARBA" id="ARBA00034296"/>
    </source>
</evidence>
<feature type="domain" description="Tubulin/FtsZ GTPase" evidence="8">
    <location>
        <begin position="1"/>
        <end position="133"/>
    </location>
</feature>
<keyword evidence="4" id="KW-0378">Hydrolase</keyword>
<dbReference type="InterPro" id="IPR000217">
    <property type="entry name" value="Tubulin"/>
</dbReference>
<dbReference type="InterPro" id="IPR002452">
    <property type="entry name" value="Alpha_tubulin"/>
</dbReference>
<keyword evidence="2" id="KW-0493">Microtubule</keyword>
<feature type="domain" description="Tubulin/FtsZ 2-layer sandwich" evidence="9">
    <location>
        <begin position="135"/>
        <end position="271"/>
    </location>
</feature>
<dbReference type="PANTHER" id="PTHR11588">
    <property type="entry name" value="TUBULIN"/>
    <property type="match status" value="1"/>
</dbReference>
<dbReference type="Proteomes" id="UP000507470">
    <property type="component" value="Unassembled WGS sequence"/>
</dbReference>
<dbReference type="Pfam" id="PF03953">
    <property type="entry name" value="Tubulin_C"/>
    <property type="match status" value="1"/>
</dbReference>
<dbReference type="Gene3D" id="3.30.1330.20">
    <property type="entry name" value="Tubulin/FtsZ, C-terminal domain"/>
    <property type="match status" value="1"/>
</dbReference>
<dbReference type="InterPro" id="IPR008280">
    <property type="entry name" value="Tub_FtsZ_C"/>
</dbReference>
<dbReference type="PRINTS" id="PR01162">
    <property type="entry name" value="ALPHATUBULIN"/>
</dbReference>
<evidence type="ECO:0000256" key="2">
    <source>
        <dbReference type="ARBA" id="ARBA00022701"/>
    </source>
</evidence>
<name>A0A6J8DTT3_MYTCO</name>
<evidence type="ECO:0000313" key="11">
    <source>
        <dbReference type="Proteomes" id="UP000507470"/>
    </source>
</evidence>
<comment type="similarity">
    <text evidence="1">Belongs to the tubulin family.</text>
</comment>
<dbReference type="PRINTS" id="PR01161">
    <property type="entry name" value="TUBULIN"/>
</dbReference>
<dbReference type="InterPro" id="IPR018316">
    <property type="entry name" value="Tubulin/FtsZ_2-layer-sand-dom"/>
</dbReference>
<dbReference type="Pfam" id="PF00091">
    <property type="entry name" value="Tubulin"/>
    <property type="match status" value="1"/>
</dbReference>
<evidence type="ECO:0000259" key="8">
    <source>
        <dbReference type="SMART" id="SM00864"/>
    </source>
</evidence>
<reference evidence="10 11" key="1">
    <citation type="submission" date="2020-06" db="EMBL/GenBank/DDBJ databases">
        <authorList>
            <person name="Li R."/>
            <person name="Bekaert M."/>
        </authorList>
    </citation>
    <scope>NUCLEOTIDE SEQUENCE [LARGE SCALE GENOMIC DNA]</scope>
    <source>
        <strain evidence="11">wild</strain>
    </source>
</reference>
<dbReference type="GO" id="GO:0005874">
    <property type="term" value="C:microtubule"/>
    <property type="evidence" value="ECO:0007669"/>
    <property type="project" value="UniProtKB-KW"/>
</dbReference>
<keyword evidence="11" id="KW-1185">Reference proteome</keyword>
<gene>
    <name evidence="10" type="ORF">MCOR_44389</name>
</gene>
<evidence type="ECO:0000256" key="3">
    <source>
        <dbReference type="ARBA" id="ARBA00022741"/>
    </source>
</evidence>
<evidence type="ECO:0000256" key="7">
    <source>
        <dbReference type="ARBA" id="ARBA00049117"/>
    </source>
</evidence>
<evidence type="ECO:0000256" key="4">
    <source>
        <dbReference type="ARBA" id="ARBA00022801"/>
    </source>
</evidence>
<dbReference type="SMART" id="SM00865">
    <property type="entry name" value="Tubulin_C"/>
    <property type="match status" value="1"/>
</dbReference>
<protein>
    <submittedName>
        <fullName evidence="10">TUBA</fullName>
    </submittedName>
</protein>
<accession>A0A6J8DTT3</accession>
<organism evidence="10 11">
    <name type="scientific">Mytilus coruscus</name>
    <name type="common">Sea mussel</name>
    <dbReference type="NCBI Taxonomy" id="42192"/>
    <lineage>
        <taxon>Eukaryota</taxon>
        <taxon>Metazoa</taxon>
        <taxon>Spiralia</taxon>
        <taxon>Lophotrochozoa</taxon>
        <taxon>Mollusca</taxon>
        <taxon>Bivalvia</taxon>
        <taxon>Autobranchia</taxon>
        <taxon>Pteriomorphia</taxon>
        <taxon>Mytilida</taxon>
        <taxon>Mytiloidea</taxon>
        <taxon>Mytilidae</taxon>
        <taxon>Mytilinae</taxon>
        <taxon>Mytilus</taxon>
    </lineage>
</organism>
<evidence type="ECO:0000256" key="1">
    <source>
        <dbReference type="ARBA" id="ARBA00009636"/>
    </source>
</evidence>
<dbReference type="SUPFAM" id="SSF55307">
    <property type="entry name" value="Tubulin C-terminal domain-like"/>
    <property type="match status" value="1"/>
</dbReference>
<comment type="function">
    <text evidence="6">Tubulin is the major constituent of microtubules, a cylinder consisting of laterally associated linear protofilaments composed of alpha- and beta-tubulin heterodimers. Microtubules grow by the addition of GTP-tubulin dimers to the microtubule end, where a stabilizing cap forms. Below the cap, tubulin dimers are in GDP-bound state, owing to GTPase activity of alpha-tubulin.</text>
</comment>
<proteinExistence type="inferred from homology"/>
<keyword evidence="3" id="KW-0547">Nucleotide-binding</keyword>
<comment type="catalytic activity">
    <reaction evidence="7">
        <text>GTP + H2O = GDP + phosphate + H(+)</text>
        <dbReference type="Rhea" id="RHEA:19669"/>
        <dbReference type="ChEBI" id="CHEBI:15377"/>
        <dbReference type="ChEBI" id="CHEBI:15378"/>
        <dbReference type="ChEBI" id="CHEBI:37565"/>
        <dbReference type="ChEBI" id="CHEBI:43474"/>
        <dbReference type="ChEBI" id="CHEBI:58189"/>
    </reaction>
    <physiologicalReaction direction="left-to-right" evidence="7">
        <dbReference type="Rhea" id="RHEA:19670"/>
    </physiologicalReaction>
</comment>
<dbReference type="InterPro" id="IPR003008">
    <property type="entry name" value="Tubulin_FtsZ_GTPase"/>
</dbReference>
<dbReference type="Gene3D" id="3.40.50.1440">
    <property type="entry name" value="Tubulin/FtsZ, GTPase domain"/>
    <property type="match status" value="1"/>
</dbReference>
<dbReference type="AlphaFoldDB" id="A0A6J8DTT3"/>
<evidence type="ECO:0000256" key="5">
    <source>
        <dbReference type="ARBA" id="ARBA00023134"/>
    </source>
</evidence>
<dbReference type="EMBL" id="CACVKT020007840">
    <property type="protein sequence ID" value="CAC5411275.1"/>
    <property type="molecule type" value="Genomic_DNA"/>
</dbReference>
<dbReference type="FunFam" id="3.40.50.1440:FF:000016">
    <property type="entry name" value="Tubulin alpha chain"/>
    <property type="match status" value="1"/>
</dbReference>
<dbReference type="GO" id="GO:0016787">
    <property type="term" value="F:hydrolase activity"/>
    <property type="evidence" value="ECO:0007669"/>
    <property type="project" value="UniProtKB-KW"/>
</dbReference>
<evidence type="ECO:0000313" key="10">
    <source>
        <dbReference type="EMBL" id="CAC5411275.1"/>
    </source>
</evidence>
<dbReference type="InterPro" id="IPR037103">
    <property type="entry name" value="Tubulin/FtsZ-like_C"/>
</dbReference>
<evidence type="ECO:0000259" key="9">
    <source>
        <dbReference type="SMART" id="SM00865"/>
    </source>
</evidence>